<protein>
    <submittedName>
        <fullName evidence="1">Uncharacterized protein</fullName>
    </submittedName>
</protein>
<organism evidence="1 2">
    <name type="scientific">Labrus bergylta</name>
    <name type="common">ballan wrasse</name>
    <dbReference type="NCBI Taxonomy" id="56723"/>
    <lineage>
        <taxon>Eukaryota</taxon>
        <taxon>Metazoa</taxon>
        <taxon>Chordata</taxon>
        <taxon>Craniata</taxon>
        <taxon>Vertebrata</taxon>
        <taxon>Euteleostomi</taxon>
        <taxon>Actinopterygii</taxon>
        <taxon>Neopterygii</taxon>
        <taxon>Teleostei</taxon>
        <taxon>Neoteleostei</taxon>
        <taxon>Acanthomorphata</taxon>
        <taxon>Eupercaria</taxon>
        <taxon>Labriformes</taxon>
        <taxon>Labridae</taxon>
        <taxon>Labrus</taxon>
    </lineage>
</organism>
<dbReference type="Ensembl" id="ENSLBET00000016252.1">
    <property type="protein sequence ID" value="ENSLBEP00000015329.1"/>
    <property type="gene ID" value="ENSLBEG00000011938.1"/>
</dbReference>
<evidence type="ECO:0000313" key="1">
    <source>
        <dbReference type="Ensembl" id="ENSLBEP00000015329.1"/>
    </source>
</evidence>
<evidence type="ECO:0000313" key="2">
    <source>
        <dbReference type="Proteomes" id="UP000261660"/>
    </source>
</evidence>
<reference evidence="1" key="2">
    <citation type="submission" date="2025-09" db="UniProtKB">
        <authorList>
            <consortium name="Ensembl"/>
        </authorList>
    </citation>
    <scope>IDENTIFICATION</scope>
</reference>
<dbReference type="InParanoid" id="A0A3Q3F6W5"/>
<keyword evidence="2" id="KW-1185">Reference proteome</keyword>
<accession>A0A3Q3F6W5</accession>
<proteinExistence type="predicted"/>
<dbReference type="AlphaFoldDB" id="A0A3Q3F6W5"/>
<sequence length="108" mass="12423">FVHTLHFTFGTNEMKSIPLAYDPYNTALFSFLLTLTVCSTETKQHYFPQVRPTKERIYFACVITLRGVCCLLSAVQSLPHSQTLGLNISPWIRYGYVCLLDSKRPVFR</sequence>
<dbReference type="Proteomes" id="UP000261660">
    <property type="component" value="Unplaced"/>
</dbReference>
<reference evidence="1" key="1">
    <citation type="submission" date="2025-08" db="UniProtKB">
        <authorList>
            <consortium name="Ensembl"/>
        </authorList>
    </citation>
    <scope>IDENTIFICATION</scope>
</reference>
<dbReference type="GeneTree" id="ENSGT00940000177581"/>
<name>A0A3Q3F6W5_9LABR</name>